<dbReference type="InterPro" id="IPR006553">
    <property type="entry name" value="Leu-rich_rpt_Cys-con_subtyp"/>
</dbReference>
<dbReference type="GO" id="GO:0031146">
    <property type="term" value="P:SCF-dependent proteasomal ubiquitin-dependent protein catabolic process"/>
    <property type="evidence" value="ECO:0007669"/>
    <property type="project" value="TreeGrafter"/>
</dbReference>
<dbReference type="FunFam" id="3.80.10.10:FF:000777">
    <property type="entry name" value="RNI-like superfamily protein"/>
    <property type="match status" value="1"/>
</dbReference>
<accession>A0AAW2BV67</accession>
<feature type="compositionally biased region" description="Acidic residues" evidence="1">
    <location>
        <begin position="443"/>
        <end position="462"/>
    </location>
</feature>
<name>A0AAW2BV67_9ROSI</name>
<gene>
    <name evidence="2" type="ORF">SO802_030154</name>
</gene>
<dbReference type="Proteomes" id="UP001459277">
    <property type="component" value="Unassembled WGS sequence"/>
</dbReference>
<dbReference type="GO" id="GO:0019005">
    <property type="term" value="C:SCF ubiquitin ligase complex"/>
    <property type="evidence" value="ECO:0007669"/>
    <property type="project" value="TreeGrafter"/>
</dbReference>
<dbReference type="FunFam" id="3.80.10.10:FF:001486">
    <property type="entry name" value="DNA repair protein rhp7 isoform A"/>
    <property type="match status" value="1"/>
</dbReference>
<feature type="region of interest" description="Disordered" evidence="1">
    <location>
        <begin position="439"/>
        <end position="465"/>
    </location>
</feature>
<feature type="region of interest" description="Disordered" evidence="1">
    <location>
        <begin position="1"/>
        <end position="69"/>
    </location>
</feature>
<reference evidence="2 3" key="1">
    <citation type="submission" date="2024-01" db="EMBL/GenBank/DDBJ databases">
        <title>A telomere-to-telomere, gap-free genome of sweet tea (Lithocarpus litseifolius).</title>
        <authorList>
            <person name="Zhou J."/>
        </authorList>
    </citation>
    <scope>NUCLEOTIDE SEQUENCE [LARGE SCALE GENOMIC DNA]</scope>
    <source>
        <strain evidence="2">Zhou-2022a</strain>
        <tissue evidence="2">Leaf</tissue>
    </source>
</reference>
<protein>
    <submittedName>
        <fullName evidence="2">Uncharacterized protein</fullName>
    </submittedName>
</protein>
<feature type="region of interest" description="Disordered" evidence="1">
    <location>
        <begin position="303"/>
        <end position="360"/>
    </location>
</feature>
<evidence type="ECO:0000256" key="1">
    <source>
        <dbReference type="SAM" id="MobiDB-lite"/>
    </source>
</evidence>
<organism evidence="2 3">
    <name type="scientific">Lithocarpus litseifolius</name>
    <dbReference type="NCBI Taxonomy" id="425828"/>
    <lineage>
        <taxon>Eukaryota</taxon>
        <taxon>Viridiplantae</taxon>
        <taxon>Streptophyta</taxon>
        <taxon>Embryophyta</taxon>
        <taxon>Tracheophyta</taxon>
        <taxon>Spermatophyta</taxon>
        <taxon>Magnoliopsida</taxon>
        <taxon>eudicotyledons</taxon>
        <taxon>Gunneridae</taxon>
        <taxon>Pentapetalae</taxon>
        <taxon>rosids</taxon>
        <taxon>fabids</taxon>
        <taxon>Fagales</taxon>
        <taxon>Fagaceae</taxon>
        <taxon>Lithocarpus</taxon>
    </lineage>
</organism>
<feature type="region of interest" description="Disordered" evidence="1">
    <location>
        <begin position="181"/>
        <end position="200"/>
    </location>
</feature>
<dbReference type="Gene3D" id="3.80.10.10">
    <property type="entry name" value="Ribonuclease Inhibitor"/>
    <property type="match status" value="2"/>
</dbReference>
<dbReference type="InterPro" id="IPR032675">
    <property type="entry name" value="LRR_dom_sf"/>
</dbReference>
<feature type="compositionally biased region" description="Polar residues" evidence="1">
    <location>
        <begin position="182"/>
        <end position="191"/>
    </location>
</feature>
<dbReference type="SMART" id="SM00367">
    <property type="entry name" value="LRR_CC"/>
    <property type="match status" value="6"/>
</dbReference>
<feature type="compositionally biased region" description="Basic and acidic residues" evidence="1">
    <location>
        <begin position="477"/>
        <end position="493"/>
    </location>
</feature>
<feature type="compositionally biased region" description="Basic residues" evidence="1">
    <location>
        <begin position="18"/>
        <end position="29"/>
    </location>
</feature>
<evidence type="ECO:0000313" key="2">
    <source>
        <dbReference type="EMBL" id="KAK9989915.1"/>
    </source>
</evidence>
<proteinExistence type="predicted"/>
<dbReference type="PANTHER" id="PTHR13318">
    <property type="entry name" value="PARTNER OF PAIRED, ISOFORM B-RELATED"/>
    <property type="match status" value="1"/>
</dbReference>
<dbReference type="PANTHER" id="PTHR13318:SF101">
    <property type="entry name" value="F-BOX_LRR PROTEIN"/>
    <property type="match status" value="1"/>
</dbReference>
<sequence length="987" mass="108638">MKVLRSRKVVPLTTTPITKRKAKTKTKTKTKIEPSTPTQIQEPILQSPTPTPTPTPMSPASIGLGSDSVSVAGVTRRRSLRLVSKSGEKGTEEDKGGVFVGNGEMGIIDSLDLGFAGLSVKGSDEDKSNKGGGLRGFRDDGFNRKLSIDLNVLGSAEEEEEEEGLRGFGEVGLGSNLGIDTATATTTPKSNKSVKEEPKGKRRLSIDLNVLGSEYLVEDEENSKGYLSLRSGKRVVKKRMSGDVDGGGGLGREVIDLEIETGDRRLRREEKGKGKLALDDLEANNGVQVELDLDLECAVDVPKLNNEGQGSGGNEKGKRKLGGASDGGVDENSANKSRRRYSREEKGKDKLVCDSSLPNGGEKLELSLNSEVKNSDKDVILLDETRIGNADKREMADNVASLDQTKVRKANTREIDSSRRDYMERFREIARENASRFAHFSSEEEEENNVPTEAEAEPEIEDWPGPFSTAMKIIRDRETKNKRVESSSSDKSKPAPVIWTPRYGQNHRKPMVPSLKELCLIILSQNADAIASLENVPDALRHKLSQLLCDSRRMNNHVFELLIRGSPTEVRLRDCSWLTEEQFTDSFQTCDTSNLTVLQLDQCGRCMSDYVLPSTLARSSNSLSALTTLSLSGACRLSDDGLSKLVSSASVLRSLNLSQCSLLTSSSIDTLADSLGSVLRELNLTDCQSLDSMFILPALKKFEQLQVLSLAGIQNVGDDFLKEFLTARGHNIKELVLADCVKLTDSSFKVISETCPGLCAIDLVNLSKLTDFAIGYLANGCCAIQKLKLCRNSFSDEAIAAFLETSGDWLKELSLNNVKKVGYNTAASLGKRSKRLHTLDLSWCRNLTDEAVGFIVDNCLSLRVLKLFGCTQITEVFLDGHSNPDVQIIGLKMCSVLEHVKVPDHEEGPSWIESRPSFNVTFSERLMEQRMDSSRGGREQWSRLEGYNHCPALVYCRYVWDLLQVGAPKECHMDPSVNFRLRLLLLC</sequence>
<feature type="compositionally biased region" description="Basic and acidic residues" evidence="1">
    <location>
        <begin position="342"/>
        <end position="352"/>
    </location>
</feature>
<dbReference type="EMBL" id="JAZDWU010000010">
    <property type="protein sequence ID" value="KAK9989915.1"/>
    <property type="molecule type" value="Genomic_DNA"/>
</dbReference>
<evidence type="ECO:0000313" key="3">
    <source>
        <dbReference type="Proteomes" id="UP001459277"/>
    </source>
</evidence>
<dbReference type="SUPFAM" id="SSF52047">
    <property type="entry name" value="RNI-like"/>
    <property type="match status" value="1"/>
</dbReference>
<feature type="region of interest" description="Disordered" evidence="1">
    <location>
        <begin position="477"/>
        <end position="502"/>
    </location>
</feature>
<keyword evidence="3" id="KW-1185">Reference proteome</keyword>
<comment type="caution">
    <text evidence="2">The sequence shown here is derived from an EMBL/GenBank/DDBJ whole genome shotgun (WGS) entry which is preliminary data.</text>
</comment>
<dbReference type="AlphaFoldDB" id="A0AAW2BV67"/>